<accession>A0A8T3B8U6</accession>
<dbReference type="AlphaFoldDB" id="A0A8T3B8U6"/>
<organism evidence="1 2">
    <name type="scientific">Dendrobium nobile</name>
    <name type="common">Orchid</name>
    <dbReference type="NCBI Taxonomy" id="94219"/>
    <lineage>
        <taxon>Eukaryota</taxon>
        <taxon>Viridiplantae</taxon>
        <taxon>Streptophyta</taxon>
        <taxon>Embryophyta</taxon>
        <taxon>Tracheophyta</taxon>
        <taxon>Spermatophyta</taxon>
        <taxon>Magnoliopsida</taxon>
        <taxon>Liliopsida</taxon>
        <taxon>Asparagales</taxon>
        <taxon>Orchidaceae</taxon>
        <taxon>Epidendroideae</taxon>
        <taxon>Malaxideae</taxon>
        <taxon>Dendrobiinae</taxon>
        <taxon>Dendrobium</taxon>
    </lineage>
</organism>
<dbReference type="Proteomes" id="UP000829196">
    <property type="component" value="Unassembled WGS sequence"/>
</dbReference>
<gene>
    <name evidence="1" type="ORF">KFK09_013350</name>
</gene>
<evidence type="ECO:0000313" key="2">
    <source>
        <dbReference type="Proteomes" id="UP000829196"/>
    </source>
</evidence>
<proteinExistence type="predicted"/>
<dbReference type="EMBL" id="JAGYWB010000010">
    <property type="protein sequence ID" value="KAI0507228.1"/>
    <property type="molecule type" value="Genomic_DNA"/>
</dbReference>
<keyword evidence="2" id="KW-1185">Reference proteome</keyword>
<sequence>MHGSAKLPQTQNYVFVSKFTMELESLSVTPKPPQLHYQGQNIIKPEANFSVIWQQIKRTAHAYEIPLAMLRHNRDHTRELVKI</sequence>
<evidence type="ECO:0000313" key="1">
    <source>
        <dbReference type="EMBL" id="KAI0507228.1"/>
    </source>
</evidence>
<comment type="caution">
    <text evidence="1">The sequence shown here is derived from an EMBL/GenBank/DDBJ whole genome shotgun (WGS) entry which is preliminary data.</text>
</comment>
<protein>
    <submittedName>
        <fullName evidence="1">Uncharacterized protein</fullName>
    </submittedName>
</protein>
<name>A0A8T3B8U6_DENNO</name>
<reference evidence="1" key="1">
    <citation type="journal article" date="2022" name="Front. Genet.">
        <title>Chromosome-Scale Assembly of the Dendrobium nobile Genome Provides Insights Into the Molecular Mechanism of the Biosynthesis of the Medicinal Active Ingredient of Dendrobium.</title>
        <authorList>
            <person name="Xu Q."/>
            <person name="Niu S.-C."/>
            <person name="Li K.-L."/>
            <person name="Zheng P.-J."/>
            <person name="Zhang X.-J."/>
            <person name="Jia Y."/>
            <person name="Liu Y."/>
            <person name="Niu Y.-X."/>
            <person name="Yu L.-H."/>
            <person name="Chen D.-F."/>
            <person name="Zhang G.-Q."/>
        </authorList>
    </citation>
    <scope>NUCLEOTIDE SEQUENCE</scope>
    <source>
        <tissue evidence="1">Leaf</tissue>
    </source>
</reference>